<evidence type="ECO:0000256" key="1">
    <source>
        <dbReference type="SAM" id="MobiDB-lite"/>
    </source>
</evidence>
<dbReference type="EMBL" id="MIGC01002072">
    <property type="protein sequence ID" value="PHJ21714.1"/>
    <property type="molecule type" value="Genomic_DNA"/>
</dbReference>
<sequence length="154" mass="17294">MGRAHFSPAVCSALFVALTVAILVPSTVQAAESQTTNYNPLDAFLSMVRESQTVAPRETGDEASPSRVFLPFFMPPPVPPPPQNVYHKHVHHLPKNFPAHNLPGYPHHHHHHPSHGPHPPHHPPHHPPSHPPSHPHHPHPHPSYPYPRTERSYY</sequence>
<dbReference type="VEuPathDB" id="ToxoDB:CSUI_004441"/>
<keyword evidence="3" id="KW-0812">Transmembrane</keyword>
<dbReference type="GeneID" id="94427843"/>
<name>A0A2C6L151_9APIC</name>
<gene>
    <name evidence="3" type="ORF">CSUI_004441</name>
</gene>
<dbReference type="AlphaFoldDB" id="A0A2C6L151"/>
<protein>
    <submittedName>
        <fullName evidence="3">Transmembrane protein</fullName>
    </submittedName>
</protein>
<proteinExistence type="predicted"/>
<feature type="signal peptide" evidence="2">
    <location>
        <begin position="1"/>
        <end position="30"/>
    </location>
</feature>
<feature type="region of interest" description="Disordered" evidence="1">
    <location>
        <begin position="96"/>
        <end position="154"/>
    </location>
</feature>
<dbReference type="RefSeq" id="XP_067923394.1">
    <property type="nucleotide sequence ID" value="XM_068064632.1"/>
</dbReference>
<keyword evidence="2" id="KW-0732">Signal</keyword>
<keyword evidence="4" id="KW-1185">Reference proteome</keyword>
<evidence type="ECO:0000256" key="2">
    <source>
        <dbReference type="SAM" id="SignalP"/>
    </source>
</evidence>
<evidence type="ECO:0000313" key="3">
    <source>
        <dbReference type="EMBL" id="PHJ21714.1"/>
    </source>
</evidence>
<dbReference type="Proteomes" id="UP000221165">
    <property type="component" value="Unassembled WGS sequence"/>
</dbReference>
<comment type="caution">
    <text evidence="3">The sequence shown here is derived from an EMBL/GenBank/DDBJ whole genome shotgun (WGS) entry which is preliminary data.</text>
</comment>
<feature type="compositionally biased region" description="Basic residues" evidence="1">
    <location>
        <begin position="106"/>
        <end position="140"/>
    </location>
</feature>
<keyword evidence="3" id="KW-0472">Membrane</keyword>
<feature type="chain" id="PRO_5012496839" evidence="2">
    <location>
        <begin position="31"/>
        <end position="154"/>
    </location>
</feature>
<evidence type="ECO:0000313" key="4">
    <source>
        <dbReference type="Proteomes" id="UP000221165"/>
    </source>
</evidence>
<reference evidence="3 4" key="1">
    <citation type="journal article" date="2017" name="Int. J. Parasitol.">
        <title>The genome of the protozoan parasite Cystoisospora suis and a reverse vaccinology approach to identify vaccine candidates.</title>
        <authorList>
            <person name="Palmieri N."/>
            <person name="Shrestha A."/>
            <person name="Ruttkowski B."/>
            <person name="Beck T."/>
            <person name="Vogl C."/>
            <person name="Tomley F."/>
            <person name="Blake D.P."/>
            <person name="Joachim A."/>
        </authorList>
    </citation>
    <scope>NUCLEOTIDE SEQUENCE [LARGE SCALE GENOMIC DNA]</scope>
    <source>
        <strain evidence="3 4">Wien I</strain>
    </source>
</reference>
<accession>A0A2C6L151</accession>
<organism evidence="3 4">
    <name type="scientific">Cystoisospora suis</name>
    <dbReference type="NCBI Taxonomy" id="483139"/>
    <lineage>
        <taxon>Eukaryota</taxon>
        <taxon>Sar</taxon>
        <taxon>Alveolata</taxon>
        <taxon>Apicomplexa</taxon>
        <taxon>Conoidasida</taxon>
        <taxon>Coccidia</taxon>
        <taxon>Eucoccidiorida</taxon>
        <taxon>Eimeriorina</taxon>
        <taxon>Sarcocystidae</taxon>
        <taxon>Cystoisospora</taxon>
    </lineage>
</organism>